<feature type="transmembrane region" description="Helical" evidence="1">
    <location>
        <begin position="140"/>
        <end position="161"/>
    </location>
</feature>
<comment type="caution">
    <text evidence="2">The sequence shown here is derived from an EMBL/GenBank/DDBJ whole genome shotgun (WGS) entry which is preliminary data.</text>
</comment>
<feature type="transmembrane region" description="Helical" evidence="1">
    <location>
        <begin position="26"/>
        <end position="48"/>
    </location>
</feature>
<feature type="transmembrane region" description="Helical" evidence="1">
    <location>
        <begin position="173"/>
        <end position="194"/>
    </location>
</feature>
<keyword evidence="1" id="KW-0472">Membrane</keyword>
<protein>
    <recommendedName>
        <fullName evidence="3">DUF4386 domain-containing protein</fullName>
    </recommendedName>
</protein>
<organism evidence="2">
    <name type="scientific">marine sediment metagenome</name>
    <dbReference type="NCBI Taxonomy" id="412755"/>
    <lineage>
        <taxon>unclassified sequences</taxon>
        <taxon>metagenomes</taxon>
        <taxon>ecological metagenomes</taxon>
    </lineage>
</organism>
<proteinExistence type="predicted"/>
<gene>
    <name evidence="2" type="ORF">LCGC14_1329230</name>
</gene>
<dbReference type="Pfam" id="PF14329">
    <property type="entry name" value="DUF4386"/>
    <property type="match status" value="1"/>
</dbReference>
<feature type="transmembrane region" description="Helical" evidence="1">
    <location>
        <begin position="200"/>
        <end position="221"/>
    </location>
</feature>
<dbReference type="InterPro" id="IPR025495">
    <property type="entry name" value="DUF4386"/>
</dbReference>
<sequence length="234" mass="26164">MNSNQNKSNFSADLSQRKAVTILKPLYPIWMVVGLFGILIVPTILIVGDATTTANNIMDNELLFRMGIVSSLITQIIQILVVLLLYKLLKPINKNIASLMVVFALVGVPISMLNTLNQVAALLLLNDPAQMMFFLDLNELGVQIATIFWGLWLLPLGFLVYKSGYFPRILGVYLMIGCFGYLLDSFTHLILLNYDDYEAIFFTVTFLLTMGEILFMGWILVKGAKIPDTITEAT</sequence>
<name>A0A0F9MXX6_9ZZZZ</name>
<feature type="transmembrane region" description="Helical" evidence="1">
    <location>
        <begin position="96"/>
        <end position="120"/>
    </location>
</feature>
<evidence type="ECO:0000313" key="2">
    <source>
        <dbReference type="EMBL" id="KKM81495.1"/>
    </source>
</evidence>
<evidence type="ECO:0008006" key="3">
    <source>
        <dbReference type="Google" id="ProtNLM"/>
    </source>
</evidence>
<keyword evidence="1" id="KW-0812">Transmembrane</keyword>
<dbReference type="AlphaFoldDB" id="A0A0F9MXX6"/>
<dbReference type="EMBL" id="LAZR01008012">
    <property type="protein sequence ID" value="KKM81495.1"/>
    <property type="molecule type" value="Genomic_DNA"/>
</dbReference>
<reference evidence="2" key="1">
    <citation type="journal article" date="2015" name="Nature">
        <title>Complex archaea that bridge the gap between prokaryotes and eukaryotes.</title>
        <authorList>
            <person name="Spang A."/>
            <person name="Saw J.H."/>
            <person name="Jorgensen S.L."/>
            <person name="Zaremba-Niedzwiedzka K."/>
            <person name="Martijn J."/>
            <person name="Lind A.E."/>
            <person name="van Eijk R."/>
            <person name="Schleper C."/>
            <person name="Guy L."/>
            <person name="Ettema T.J."/>
        </authorList>
    </citation>
    <scope>NUCLEOTIDE SEQUENCE</scope>
</reference>
<accession>A0A0F9MXX6</accession>
<feature type="transmembrane region" description="Helical" evidence="1">
    <location>
        <begin position="68"/>
        <end position="89"/>
    </location>
</feature>
<keyword evidence="1" id="KW-1133">Transmembrane helix</keyword>
<evidence type="ECO:0000256" key="1">
    <source>
        <dbReference type="SAM" id="Phobius"/>
    </source>
</evidence>